<sequence length="77" mass="8660">LTVHDFASAVHPWLMNLREDILAALGTVLDHKPWLPETKLMGFPPLTGVSADTDGGKLESYRKWYPLHDRLPSMHAP</sequence>
<name>A0AAN6TZC7_9PEZI</name>
<reference evidence="1" key="2">
    <citation type="submission" date="2023-05" db="EMBL/GenBank/DDBJ databases">
        <authorList>
            <consortium name="Lawrence Berkeley National Laboratory"/>
            <person name="Steindorff A."/>
            <person name="Hensen N."/>
            <person name="Bonometti L."/>
            <person name="Westerberg I."/>
            <person name="Brannstrom I.O."/>
            <person name="Guillou S."/>
            <person name="Cros-Aarteil S."/>
            <person name="Calhoun S."/>
            <person name="Haridas S."/>
            <person name="Kuo A."/>
            <person name="Mondo S."/>
            <person name="Pangilinan J."/>
            <person name="Riley R."/>
            <person name="Labutti K."/>
            <person name="Andreopoulos B."/>
            <person name="Lipzen A."/>
            <person name="Chen C."/>
            <person name="Yanf M."/>
            <person name="Daum C."/>
            <person name="Ng V."/>
            <person name="Clum A."/>
            <person name="Ohm R."/>
            <person name="Martin F."/>
            <person name="Silar P."/>
            <person name="Natvig D."/>
            <person name="Lalanne C."/>
            <person name="Gautier V."/>
            <person name="Ament-Velasquez S.L."/>
            <person name="Kruys A."/>
            <person name="Hutchinson M.I."/>
            <person name="Powell A.J."/>
            <person name="Barry K."/>
            <person name="Miller A.N."/>
            <person name="Grigoriev I.V."/>
            <person name="Debuchy R."/>
            <person name="Gladieux P."/>
            <person name="Thoren M.H."/>
            <person name="Johannesson H."/>
        </authorList>
    </citation>
    <scope>NUCLEOTIDE SEQUENCE</scope>
    <source>
        <strain evidence="1">CBS 731.68</strain>
    </source>
</reference>
<gene>
    <name evidence="1" type="ORF">N657DRAFT_573893</name>
</gene>
<comment type="caution">
    <text evidence="1">The sequence shown here is derived from an EMBL/GenBank/DDBJ whole genome shotgun (WGS) entry which is preliminary data.</text>
</comment>
<feature type="non-terminal residue" evidence="1">
    <location>
        <position position="1"/>
    </location>
</feature>
<accession>A0AAN6TZC7</accession>
<protein>
    <submittedName>
        <fullName evidence="1">Uncharacterized protein</fullName>
    </submittedName>
</protein>
<evidence type="ECO:0000313" key="2">
    <source>
        <dbReference type="Proteomes" id="UP001302602"/>
    </source>
</evidence>
<dbReference type="Proteomes" id="UP001302602">
    <property type="component" value="Unassembled WGS sequence"/>
</dbReference>
<dbReference type="EMBL" id="MU853229">
    <property type="protein sequence ID" value="KAK4123070.1"/>
    <property type="molecule type" value="Genomic_DNA"/>
</dbReference>
<organism evidence="1 2">
    <name type="scientific">Parathielavia appendiculata</name>
    <dbReference type="NCBI Taxonomy" id="2587402"/>
    <lineage>
        <taxon>Eukaryota</taxon>
        <taxon>Fungi</taxon>
        <taxon>Dikarya</taxon>
        <taxon>Ascomycota</taxon>
        <taxon>Pezizomycotina</taxon>
        <taxon>Sordariomycetes</taxon>
        <taxon>Sordariomycetidae</taxon>
        <taxon>Sordariales</taxon>
        <taxon>Chaetomiaceae</taxon>
        <taxon>Parathielavia</taxon>
    </lineage>
</organism>
<dbReference type="RefSeq" id="XP_062646841.1">
    <property type="nucleotide sequence ID" value="XM_062788998.1"/>
</dbReference>
<dbReference type="GeneID" id="87825768"/>
<evidence type="ECO:0000313" key="1">
    <source>
        <dbReference type="EMBL" id="KAK4123070.1"/>
    </source>
</evidence>
<reference evidence="1" key="1">
    <citation type="journal article" date="2023" name="Mol. Phylogenet. Evol.">
        <title>Genome-scale phylogeny and comparative genomics of the fungal order Sordariales.</title>
        <authorList>
            <person name="Hensen N."/>
            <person name="Bonometti L."/>
            <person name="Westerberg I."/>
            <person name="Brannstrom I.O."/>
            <person name="Guillou S."/>
            <person name="Cros-Aarteil S."/>
            <person name="Calhoun S."/>
            <person name="Haridas S."/>
            <person name="Kuo A."/>
            <person name="Mondo S."/>
            <person name="Pangilinan J."/>
            <person name="Riley R."/>
            <person name="LaButti K."/>
            <person name="Andreopoulos B."/>
            <person name="Lipzen A."/>
            <person name="Chen C."/>
            <person name="Yan M."/>
            <person name="Daum C."/>
            <person name="Ng V."/>
            <person name="Clum A."/>
            <person name="Steindorff A."/>
            <person name="Ohm R.A."/>
            <person name="Martin F."/>
            <person name="Silar P."/>
            <person name="Natvig D.O."/>
            <person name="Lalanne C."/>
            <person name="Gautier V."/>
            <person name="Ament-Velasquez S.L."/>
            <person name="Kruys A."/>
            <person name="Hutchinson M.I."/>
            <person name="Powell A.J."/>
            <person name="Barry K."/>
            <person name="Miller A.N."/>
            <person name="Grigoriev I.V."/>
            <person name="Debuchy R."/>
            <person name="Gladieux P."/>
            <person name="Hiltunen Thoren M."/>
            <person name="Johannesson H."/>
        </authorList>
    </citation>
    <scope>NUCLEOTIDE SEQUENCE</scope>
    <source>
        <strain evidence="1">CBS 731.68</strain>
    </source>
</reference>
<proteinExistence type="predicted"/>
<keyword evidence="2" id="KW-1185">Reference proteome</keyword>
<dbReference type="AlphaFoldDB" id="A0AAN6TZC7"/>